<gene>
    <name evidence="10" type="ORF">K435DRAFT_843257</name>
</gene>
<feature type="transmembrane region" description="Helical" evidence="9">
    <location>
        <begin position="231"/>
        <end position="248"/>
    </location>
</feature>
<evidence type="ECO:0000256" key="1">
    <source>
        <dbReference type="ARBA" id="ARBA00004429"/>
    </source>
</evidence>
<reference evidence="10 11" key="1">
    <citation type="journal article" date="2019" name="Nat. Ecol. Evol.">
        <title>Megaphylogeny resolves global patterns of mushroom evolution.</title>
        <authorList>
            <person name="Varga T."/>
            <person name="Krizsan K."/>
            <person name="Foldi C."/>
            <person name="Dima B."/>
            <person name="Sanchez-Garcia M."/>
            <person name="Sanchez-Ramirez S."/>
            <person name="Szollosi G.J."/>
            <person name="Szarkandi J.G."/>
            <person name="Papp V."/>
            <person name="Albert L."/>
            <person name="Andreopoulos W."/>
            <person name="Angelini C."/>
            <person name="Antonin V."/>
            <person name="Barry K.W."/>
            <person name="Bougher N.L."/>
            <person name="Buchanan P."/>
            <person name="Buyck B."/>
            <person name="Bense V."/>
            <person name="Catcheside P."/>
            <person name="Chovatia M."/>
            <person name="Cooper J."/>
            <person name="Damon W."/>
            <person name="Desjardin D."/>
            <person name="Finy P."/>
            <person name="Geml J."/>
            <person name="Haridas S."/>
            <person name="Hughes K."/>
            <person name="Justo A."/>
            <person name="Karasinski D."/>
            <person name="Kautmanova I."/>
            <person name="Kiss B."/>
            <person name="Kocsube S."/>
            <person name="Kotiranta H."/>
            <person name="LaButti K.M."/>
            <person name="Lechner B.E."/>
            <person name="Liimatainen K."/>
            <person name="Lipzen A."/>
            <person name="Lukacs Z."/>
            <person name="Mihaltcheva S."/>
            <person name="Morgado L.N."/>
            <person name="Niskanen T."/>
            <person name="Noordeloos M.E."/>
            <person name="Ohm R.A."/>
            <person name="Ortiz-Santana B."/>
            <person name="Ovrebo C."/>
            <person name="Racz N."/>
            <person name="Riley R."/>
            <person name="Savchenko A."/>
            <person name="Shiryaev A."/>
            <person name="Soop K."/>
            <person name="Spirin V."/>
            <person name="Szebenyi C."/>
            <person name="Tomsovsky M."/>
            <person name="Tulloss R.E."/>
            <person name="Uehling J."/>
            <person name="Grigoriev I.V."/>
            <person name="Vagvolgyi C."/>
            <person name="Papp T."/>
            <person name="Martin F.M."/>
            <person name="Miettinen O."/>
            <person name="Hibbett D.S."/>
            <person name="Nagy L.G."/>
        </authorList>
    </citation>
    <scope>NUCLEOTIDE SEQUENCE [LARGE SCALE GENOMIC DNA]</scope>
    <source>
        <strain evidence="10 11">CBS 962.96</strain>
    </source>
</reference>
<dbReference type="Proteomes" id="UP000297245">
    <property type="component" value="Unassembled WGS sequence"/>
</dbReference>
<dbReference type="EMBL" id="ML179545">
    <property type="protein sequence ID" value="THU85459.1"/>
    <property type="molecule type" value="Genomic_DNA"/>
</dbReference>
<organism evidence="10 11">
    <name type="scientific">Dendrothele bispora (strain CBS 962.96)</name>
    <dbReference type="NCBI Taxonomy" id="1314807"/>
    <lineage>
        <taxon>Eukaryota</taxon>
        <taxon>Fungi</taxon>
        <taxon>Dikarya</taxon>
        <taxon>Basidiomycota</taxon>
        <taxon>Agaricomycotina</taxon>
        <taxon>Agaricomycetes</taxon>
        <taxon>Agaricomycetidae</taxon>
        <taxon>Agaricales</taxon>
        <taxon>Agaricales incertae sedis</taxon>
        <taxon>Dendrothele</taxon>
    </lineage>
</organism>
<evidence type="ECO:0000256" key="6">
    <source>
        <dbReference type="ARBA" id="ARBA00022989"/>
    </source>
</evidence>
<keyword evidence="4" id="KW-0997">Cell inner membrane</keyword>
<evidence type="ECO:0000313" key="10">
    <source>
        <dbReference type="EMBL" id="THU85459.1"/>
    </source>
</evidence>
<keyword evidence="5 9" id="KW-0812">Transmembrane</keyword>
<sequence length="419" mass="44534">MSRPTPLRSFIGGIGLAFPIHSLAVLNGNVFGISGFIHRAVRGNREAALGTLGLVAGGLFAGLVETQTEGRELAQSMALLPSPLLLFSGLLVGLGTKMANGCTSGHMLAGISRLSTRSITSTAIFFTFGVLTTRLVHGSSLPASLPTFWGIDQTSQILLLAQTVPLVMSALLYFRFSSSATGTPPSEASQNPNSNESSSHQISEPSETTALTTSSNNPTLNSNSPHRKARLLTYFLTSFEFALALRLSDLSNPLKVLSFLILPFPPIHAQQAFDPSLAFLAASALPLSLVFYQFGVKPKYYSNSKKEEDGKHGSRVLEHPTTITTTSPHPVLGGTWSIPRPMDQGKVDTRLVLGSAVFGVGWGLAGVCPGPVLVNLGRSTIHFFQHSSGDLSKLRYGTGQGLAESFVWLVAFVLGGWLV</sequence>
<evidence type="ECO:0000256" key="7">
    <source>
        <dbReference type="ARBA" id="ARBA00023136"/>
    </source>
</evidence>
<feature type="transmembrane region" description="Helical" evidence="9">
    <location>
        <begin position="47"/>
        <end position="64"/>
    </location>
</feature>
<dbReference type="AlphaFoldDB" id="A0A4S8L9R7"/>
<evidence type="ECO:0000313" key="11">
    <source>
        <dbReference type="Proteomes" id="UP000297245"/>
    </source>
</evidence>
<dbReference type="Pfam" id="PF04143">
    <property type="entry name" value="Sulf_transp"/>
    <property type="match status" value="1"/>
</dbReference>
<keyword evidence="6 9" id="KW-1133">Transmembrane helix</keyword>
<comment type="subcellular location">
    <subcellularLocation>
        <location evidence="1">Cell inner membrane</location>
        <topology evidence="1">Multi-pass membrane protein</topology>
    </subcellularLocation>
</comment>
<feature type="transmembrane region" description="Helical" evidence="9">
    <location>
        <begin position="156"/>
        <end position="174"/>
    </location>
</feature>
<feature type="compositionally biased region" description="Polar residues" evidence="8">
    <location>
        <begin position="181"/>
        <end position="207"/>
    </location>
</feature>
<evidence type="ECO:0000256" key="4">
    <source>
        <dbReference type="ARBA" id="ARBA00022519"/>
    </source>
</evidence>
<keyword evidence="3" id="KW-1003">Cell membrane</keyword>
<feature type="transmembrane region" description="Helical" evidence="9">
    <location>
        <begin position="277"/>
        <end position="296"/>
    </location>
</feature>
<feature type="transmembrane region" description="Helical" evidence="9">
    <location>
        <begin position="76"/>
        <end position="94"/>
    </location>
</feature>
<keyword evidence="11" id="KW-1185">Reference proteome</keyword>
<accession>A0A4S8L9R7</accession>
<proteinExistence type="predicted"/>
<dbReference type="PANTHER" id="PTHR30574">
    <property type="entry name" value="INNER MEMBRANE PROTEIN YEDE"/>
    <property type="match status" value="1"/>
</dbReference>
<dbReference type="GO" id="GO:0005886">
    <property type="term" value="C:plasma membrane"/>
    <property type="evidence" value="ECO:0007669"/>
    <property type="project" value="UniProtKB-SubCell"/>
</dbReference>
<protein>
    <submittedName>
        <fullName evidence="10">Uncharacterized protein</fullName>
    </submittedName>
</protein>
<keyword evidence="2" id="KW-0813">Transport</keyword>
<keyword evidence="7 9" id="KW-0472">Membrane</keyword>
<feature type="transmembrane region" description="Helical" evidence="9">
    <location>
        <begin position="114"/>
        <end position="136"/>
    </location>
</feature>
<feature type="transmembrane region" description="Helical" evidence="9">
    <location>
        <begin position="394"/>
        <end position="418"/>
    </location>
</feature>
<evidence type="ECO:0000256" key="8">
    <source>
        <dbReference type="SAM" id="MobiDB-lite"/>
    </source>
</evidence>
<dbReference type="InterPro" id="IPR007272">
    <property type="entry name" value="Sulf_transp_TsuA/YedE"/>
</dbReference>
<evidence type="ECO:0000256" key="2">
    <source>
        <dbReference type="ARBA" id="ARBA00022448"/>
    </source>
</evidence>
<dbReference type="PANTHER" id="PTHR30574:SF1">
    <property type="entry name" value="SULPHUR TRANSPORT DOMAIN-CONTAINING PROTEIN"/>
    <property type="match status" value="1"/>
</dbReference>
<dbReference type="InterPro" id="IPR046513">
    <property type="entry name" value="DUF6691"/>
</dbReference>
<evidence type="ECO:0000256" key="9">
    <source>
        <dbReference type="SAM" id="Phobius"/>
    </source>
</evidence>
<feature type="compositionally biased region" description="Low complexity" evidence="8">
    <location>
        <begin position="208"/>
        <end position="224"/>
    </location>
</feature>
<feature type="transmembrane region" description="Helical" evidence="9">
    <location>
        <begin position="351"/>
        <end position="374"/>
    </location>
</feature>
<feature type="region of interest" description="Disordered" evidence="8">
    <location>
        <begin position="181"/>
        <end position="224"/>
    </location>
</feature>
<dbReference type="OrthoDB" id="10254418at2759"/>
<evidence type="ECO:0000256" key="5">
    <source>
        <dbReference type="ARBA" id="ARBA00022692"/>
    </source>
</evidence>
<dbReference type="Pfam" id="PF20398">
    <property type="entry name" value="DUF6691"/>
    <property type="match status" value="1"/>
</dbReference>
<name>A0A4S8L9R7_DENBC</name>
<feature type="transmembrane region" description="Helical" evidence="9">
    <location>
        <begin position="6"/>
        <end position="26"/>
    </location>
</feature>
<evidence type="ECO:0000256" key="3">
    <source>
        <dbReference type="ARBA" id="ARBA00022475"/>
    </source>
</evidence>